<organism evidence="8 9">
    <name type="scientific">Citrus x changshan-huyou</name>
    <dbReference type="NCBI Taxonomy" id="2935761"/>
    <lineage>
        <taxon>Eukaryota</taxon>
        <taxon>Viridiplantae</taxon>
        <taxon>Streptophyta</taxon>
        <taxon>Embryophyta</taxon>
        <taxon>Tracheophyta</taxon>
        <taxon>Spermatophyta</taxon>
        <taxon>Magnoliopsida</taxon>
        <taxon>eudicotyledons</taxon>
        <taxon>Gunneridae</taxon>
        <taxon>Pentapetalae</taxon>
        <taxon>rosids</taxon>
        <taxon>malvids</taxon>
        <taxon>Sapindales</taxon>
        <taxon>Rutaceae</taxon>
        <taxon>Aurantioideae</taxon>
        <taxon>Citrus</taxon>
    </lineage>
</organism>
<dbReference type="InterPro" id="IPR012392">
    <property type="entry name" value="3-ktacl-CoA_syn"/>
</dbReference>
<dbReference type="InterPro" id="IPR001245">
    <property type="entry name" value="Ser-Thr/Tyr_kinase_cat_dom"/>
</dbReference>
<evidence type="ECO:0000313" key="9">
    <source>
        <dbReference type="Proteomes" id="UP001428341"/>
    </source>
</evidence>
<dbReference type="Pfam" id="PF07714">
    <property type="entry name" value="PK_Tyr_Ser-Thr"/>
    <property type="match status" value="1"/>
</dbReference>
<dbReference type="GO" id="GO:0009922">
    <property type="term" value="F:fatty acid elongase activity"/>
    <property type="evidence" value="ECO:0007669"/>
    <property type="project" value="UniProtKB-EC"/>
</dbReference>
<comment type="caution">
    <text evidence="8">The sequence shown here is derived from an EMBL/GenBank/DDBJ whole genome shotgun (WGS) entry which is preliminary data.</text>
</comment>
<comment type="pathway">
    <text evidence="1">Lipid metabolism; fatty acid biosynthesis.</text>
</comment>
<keyword evidence="9" id="KW-1185">Reference proteome</keyword>
<dbReference type="InterPro" id="IPR013601">
    <property type="entry name" value="FAE1_typ3_polyketide_synth"/>
</dbReference>
<evidence type="ECO:0000256" key="2">
    <source>
        <dbReference type="ARBA" id="ARBA00005531"/>
    </source>
</evidence>
<dbReference type="SUPFAM" id="SSF53901">
    <property type="entry name" value="Thiolase-like"/>
    <property type="match status" value="2"/>
</dbReference>
<dbReference type="Proteomes" id="UP001428341">
    <property type="component" value="Unassembled WGS sequence"/>
</dbReference>
<dbReference type="Pfam" id="PF08541">
    <property type="entry name" value="ACP_syn_III_C"/>
    <property type="match status" value="1"/>
</dbReference>
<dbReference type="InterPro" id="IPR000719">
    <property type="entry name" value="Prot_kinase_dom"/>
</dbReference>
<dbReference type="CDD" id="cd00831">
    <property type="entry name" value="CHS_like"/>
    <property type="match status" value="1"/>
</dbReference>
<dbReference type="Gene3D" id="1.10.510.10">
    <property type="entry name" value="Transferase(Phosphotransferase) domain 1"/>
    <property type="match status" value="2"/>
</dbReference>
<reference evidence="8 9" key="1">
    <citation type="submission" date="2024-05" db="EMBL/GenBank/DDBJ databases">
        <title>Haplotype-resolved chromosome-level genome assembly of Huyou (Citrus changshanensis).</title>
        <authorList>
            <person name="Miao C."/>
            <person name="Chen W."/>
            <person name="Wu Y."/>
            <person name="Wang L."/>
            <person name="Zhao S."/>
            <person name="Grierson D."/>
            <person name="Xu C."/>
            <person name="Chen K."/>
        </authorList>
    </citation>
    <scope>NUCLEOTIDE SEQUENCE [LARGE SCALE GENOMIC DNA]</scope>
    <source>
        <strain evidence="8">01-14</strain>
        <tissue evidence="8">Leaf</tissue>
    </source>
</reference>
<evidence type="ECO:0000256" key="3">
    <source>
        <dbReference type="ARBA" id="ARBA00012307"/>
    </source>
</evidence>
<dbReference type="InterPro" id="IPR013747">
    <property type="entry name" value="ACP_syn_III_C"/>
</dbReference>
<dbReference type="InterPro" id="IPR011009">
    <property type="entry name" value="Kinase-like_dom_sf"/>
</dbReference>
<dbReference type="EMBL" id="JBCGBO010000003">
    <property type="protein sequence ID" value="KAK9215568.1"/>
    <property type="molecule type" value="Genomic_DNA"/>
</dbReference>
<comment type="similarity">
    <text evidence="2">Belongs to the thiolase-like superfamily. Chalcone/stilbene synthases family.</text>
</comment>
<evidence type="ECO:0000256" key="4">
    <source>
        <dbReference type="ARBA" id="ARBA00022679"/>
    </source>
</evidence>
<comment type="catalytic activity">
    <reaction evidence="6">
        <text>a very-long-chain acyl-CoA + malonyl-CoA + H(+) = a very-long-chain 3-oxoacyl-CoA + CO2 + CoA</text>
        <dbReference type="Rhea" id="RHEA:32727"/>
        <dbReference type="ChEBI" id="CHEBI:15378"/>
        <dbReference type="ChEBI" id="CHEBI:16526"/>
        <dbReference type="ChEBI" id="CHEBI:57287"/>
        <dbReference type="ChEBI" id="CHEBI:57384"/>
        <dbReference type="ChEBI" id="CHEBI:90725"/>
        <dbReference type="ChEBI" id="CHEBI:90736"/>
        <dbReference type="EC" id="2.3.1.199"/>
    </reaction>
</comment>
<evidence type="ECO:0000313" key="8">
    <source>
        <dbReference type="EMBL" id="KAK9215568.1"/>
    </source>
</evidence>
<protein>
    <recommendedName>
        <fullName evidence="3">very-long-chain 3-oxoacyl-CoA synthase</fullName>
        <ecNumber evidence="3">2.3.1.199</ecNumber>
    </recommendedName>
</protein>
<proteinExistence type="inferred from homology"/>
<dbReference type="AlphaFoldDB" id="A0AAP0ML84"/>
<dbReference type="SUPFAM" id="SSF56112">
    <property type="entry name" value="Protein kinase-like (PK-like)"/>
    <property type="match status" value="2"/>
</dbReference>
<dbReference type="GO" id="GO:0005524">
    <property type="term" value="F:ATP binding"/>
    <property type="evidence" value="ECO:0007669"/>
    <property type="project" value="InterPro"/>
</dbReference>
<evidence type="ECO:0000259" key="7">
    <source>
        <dbReference type="PROSITE" id="PS50011"/>
    </source>
</evidence>
<feature type="domain" description="Protein kinase" evidence="7">
    <location>
        <begin position="346"/>
        <end position="637"/>
    </location>
</feature>
<evidence type="ECO:0000256" key="6">
    <source>
        <dbReference type="ARBA" id="ARBA00047375"/>
    </source>
</evidence>
<keyword evidence="5" id="KW-0012">Acyltransferase</keyword>
<dbReference type="InterPro" id="IPR016039">
    <property type="entry name" value="Thiolase-like"/>
</dbReference>
<dbReference type="GO" id="GO:0016020">
    <property type="term" value="C:membrane"/>
    <property type="evidence" value="ECO:0007669"/>
    <property type="project" value="InterPro"/>
</dbReference>
<name>A0AAP0ML84_9ROSI</name>
<dbReference type="GO" id="GO:0004672">
    <property type="term" value="F:protein kinase activity"/>
    <property type="evidence" value="ECO:0007669"/>
    <property type="project" value="InterPro"/>
</dbReference>
<dbReference type="PANTHER" id="PTHR31561">
    <property type="entry name" value="3-KETOACYL-COA SYNTHASE"/>
    <property type="match status" value="1"/>
</dbReference>
<dbReference type="Gene3D" id="3.40.47.10">
    <property type="match status" value="2"/>
</dbReference>
<dbReference type="Pfam" id="PF08392">
    <property type="entry name" value="FAE1_CUT1_RppA"/>
    <property type="match status" value="1"/>
</dbReference>
<dbReference type="PROSITE" id="PS50011">
    <property type="entry name" value="PROTEIN_KINASE_DOM"/>
    <property type="match status" value="1"/>
</dbReference>
<keyword evidence="4" id="KW-0808">Transferase</keyword>
<sequence>MESMNLENYPGLAAEILILLSNFKFQATIALLAIAMYHFRNPSKRVYLVDFICYKAPESLRAPISAFIEHTERSGTFDSKAVEFQTKVLERSGVGNETCLPCGTHLLPADGSLNSSMEELKTVLFSIVQDLFSKHKINPKIIDILITNCSVSCPTPSVAAMVINKFGLKSNVRNFHLSGMGCSAGILSISLAKDFLRVQKNSLALVLSMESVSSNGYQGKVKSMQLANCLFRMGGAGILLSNKKEDRQRAKYELQHLVRTHLVSVTWKKIWPPGRKRGPYIPDFRKAFEHFCVHAGGKAVIDAIKENLKLKDRDVEASKTTLYRFGNTSSSSVWYELSYLEAKGKVKKGDKIWQLAFGSGFKCNSAVWKCISNLRPEKSNVWSEFILRNGADIEGAKVEDLDKFSFLLNEANIMLVTNVIIQLEVEIPVLVFESAEYGNLHDLLKRSYQSHSEPLLLKHRLKIAMEIANVFAYLHIGFSRPIVFRDLKSSYILVSERYVPKLFNFSLSASIPEGETYIDDGVKGTSGIVAPEYARTVFESIELGTLADRIYRRRRHNFEPLPFRYRLKVAMELANAVAYPHAGFARPIIFMSATPWRIFFDEQNVAKLFDFSLFVSIPEGETHVDFQIAGTRGYIAP</sequence>
<gene>
    <name evidence="8" type="ORF">WN944_007573</name>
</gene>
<accession>A0AAP0ML84</accession>
<dbReference type="EC" id="2.3.1.199" evidence="3"/>
<evidence type="ECO:0000256" key="1">
    <source>
        <dbReference type="ARBA" id="ARBA00005194"/>
    </source>
</evidence>
<dbReference type="GO" id="GO:0006633">
    <property type="term" value="P:fatty acid biosynthetic process"/>
    <property type="evidence" value="ECO:0007669"/>
    <property type="project" value="InterPro"/>
</dbReference>
<evidence type="ECO:0000256" key="5">
    <source>
        <dbReference type="ARBA" id="ARBA00023315"/>
    </source>
</evidence>